<reference evidence="1" key="2">
    <citation type="submission" date="2020-09" db="EMBL/GenBank/DDBJ databases">
        <authorList>
            <person name="Sun Q."/>
            <person name="Kim S."/>
        </authorList>
    </citation>
    <scope>NUCLEOTIDE SEQUENCE</scope>
    <source>
        <strain evidence="1">KCTC 12710</strain>
    </source>
</reference>
<dbReference type="AlphaFoldDB" id="A0A918V4B7"/>
<reference evidence="1" key="1">
    <citation type="journal article" date="2014" name="Int. J. Syst. Evol. Microbiol.">
        <title>Complete genome sequence of Corynebacterium casei LMG S-19264T (=DSM 44701T), isolated from a smear-ripened cheese.</title>
        <authorList>
            <consortium name="US DOE Joint Genome Institute (JGI-PGF)"/>
            <person name="Walter F."/>
            <person name="Albersmeier A."/>
            <person name="Kalinowski J."/>
            <person name="Ruckert C."/>
        </authorList>
    </citation>
    <scope>NUCLEOTIDE SEQUENCE</scope>
    <source>
        <strain evidence="1">KCTC 12710</strain>
    </source>
</reference>
<name>A0A918V4B7_9FLAO</name>
<organism evidence="1 2">
    <name type="scientific">Algibacter mikhailovii</name>
    <dbReference type="NCBI Taxonomy" id="425498"/>
    <lineage>
        <taxon>Bacteria</taxon>
        <taxon>Pseudomonadati</taxon>
        <taxon>Bacteroidota</taxon>
        <taxon>Flavobacteriia</taxon>
        <taxon>Flavobacteriales</taxon>
        <taxon>Flavobacteriaceae</taxon>
        <taxon>Algibacter</taxon>
    </lineage>
</organism>
<proteinExistence type="predicted"/>
<comment type="caution">
    <text evidence="1">The sequence shown here is derived from an EMBL/GenBank/DDBJ whole genome shotgun (WGS) entry which is preliminary data.</text>
</comment>
<keyword evidence="2" id="KW-1185">Reference proteome</keyword>
<dbReference type="Proteomes" id="UP000636004">
    <property type="component" value="Unassembled WGS sequence"/>
</dbReference>
<sequence>MPFIKPFTKKHNINNMVPTMIGSMPPNVNNIPITNPNRYSGKCTGLKKAIRTGARI</sequence>
<accession>A0A918V4B7</accession>
<evidence type="ECO:0000313" key="1">
    <source>
        <dbReference type="EMBL" id="GGZ68381.1"/>
    </source>
</evidence>
<protein>
    <submittedName>
        <fullName evidence="1">Uncharacterized protein</fullName>
    </submittedName>
</protein>
<dbReference type="EMBL" id="BMWZ01000001">
    <property type="protein sequence ID" value="GGZ68381.1"/>
    <property type="molecule type" value="Genomic_DNA"/>
</dbReference>
<evidence type="ECO:0000313" key="2">
    <source>
        <dbReference type="Proteomes" id="UP000636004"/>
    </source>
</evidence>
<gene>
    <name evidence="1" type="ORF">GCM10007028_01620</name>
</gene>